<reference evidence="3" key="1">
    <citation type="journal article" date="2019" name="Int. J. Syst. Evol. Microbiol.">
        <title>The Global Catalogue of Microorganisms (GCM) 10K type strain sequencing project: providing services to taxonomists for standard genome sequencing and annotation.</title>
        <authorList>
            <consortium name="The Broad Institute Genomics Platform"/>
            <consortium name="The Broad Institute Genome Sequencing Center for Infectious Disease"/>
            <person name="Wu L."/>
            <person name="Ma J."/>
        </authorList>
    </citation>
    <scope>NUCLEOTIDE SEQUENCE [LARGE SCALE GENOMIC DNA]</scope>
    <source>
        <strain evidence="3">CCUG 58938</strain>
    </source>
</reference>
<dbReference type="PANTHER" id="PTHR30595">
    <property type="entry name" value="GLPR-RELATED TRANSCRIPTIONAL REPRESSOR"/>
    <property type="match status" value="1"/>
</dbReference>
<accession>A0ABW3K4Z4</accession>
<proteinExistence type="predicted"/>
<dbReference type="Pfam" id="PF04326">
    <property type="entry name" value="SLFN_AlbA_2"/>
    <property type="match status" value="1"/>
</dbReference>
<dbReference type="RefSeq" id="WP_377579972.1">
    <property type="nucleotide sequence ID" value="NZ_JBHTKA010000004.1"/>
</dbReference>
<evidence type="ECO:0000313" key="2">
    <source>
        <dbReference type="EMBL" id="MFD1000530.1"/>
    </source>
</evidence>
<name>A0ABW3K4Z4_9BACT</name>
<comment type="caution">
    <text evidence="2">The sequence shown here is derived from an EMBL/GenBank/DDBJ whole genome shotgun (WGS) entry which is preliminary data.</text>
</comment>
<dbReference type="Proteomes" id="UP001597112">
    <property type="component" value="Unassembled WGS sequence"/>
</dbReference>
<protein>
    <submittedName>
        <fullName evidence="2">Helix-turn-helix domain-containing protein</fullName>
    </submittedName>
</protein>
<dbReference type="EMBL" id="JBHTKA010000004">
    <property type="protein sequence ID" value="MFD1000530.1"/>
    <property type="molecule type" value="Genomic_DNA"/>
</dbReference>
<evidence type="ECO:0000313" key="3">
    <source>
        <dbReference type="Proteomes" id="UP001597112"/>
    </source>
</evidence>
<feature type="domain" description="Schlafen AlbA-2" evidence="1">
    <location>
        <begin position="25"/>
        <end position="140"/>
    </location>
</feature>
<gene>
    <name evidence="2" type="ORF">ACFQ21_14490</name>
</gene>
<organism evidence="2 3">
    <name type="scientific">Ohtaekwangia kribbensis</name>
    <dbReference type="NCBI Taxonomy" id="688913"/>
    <lineage>
        <taxon>Bacteria</taxon>
        <taxon>Pseudomonadati</taxon>
        <taxon>Bacteroidota</taxon>
        <taxon>Cytophagia</taxon>
        <taxon>Cytophagales</taxon>
        <taxon>Fulvivirgaceae</taxon>
        <taxon>Ohtaekwangia</taxon>
    </lineage>
</organism>
<dbReference type="Gene3D" id="3.30.950.30">
    <property type="entry name" value="Schlafen, AAA domain"/>
    <property type="match status" value="1"/>
</dbReference>
<sequence>MKLQESVTFNPQQVQQLKKLVAQGEGLTLEFKRKAAFPEKIVREMIALANTKGGILLVGIGDDLTIPGLKHPEDESHVIKQALKKCKPALVYKEEYIPVGNARTVIQYEIPESNRKPHYIFHSEDNKECFVRVEDKSIKASREVREIAKRAQHKKDIRFNYGEYEHLLMQYLDANNTITLKKFIEISGLKKFYASKKLVLLVLADVLRVAPNERGDIYSRI</sequence>
<keyword evidence="3" id="KW-1185">Reference proteome</keyword>
<dbReference type="InterPro" id="IPR038461">
    <property type="entry name" value="Schlafen_AlbA_2_dom_sf"/>
</dbReference>
<evidence type="ECO:0000259" key="1">
    <source>
        <dbReference type="Pfam" id="PF04326"/>
    </source>
</evidence>
<dbReference type="InterPro" id="IPR007421">
    <property type="entry name" value="Schlafen_AlbA_2_dom"/>
</dbReference>
<dbReference type="PANTHER" id="PTHR30595:SF6">
    <property type="entry name" value="SCHLAFEN ALBA-2 DOMAIN-CONTAINING PROTEIN"/>
    <property type="match status" value="1"/>
</dbReference>